<keyword evidence="2" id="KW-1133">Transmembrane helix</keyword>
<protein>
    <submittedName>
        <fullName evidence="4">DMT family transporter</fullName>
    </submittedName>
</protein>
<evidence type="ECO:0000313" key="4">
    <source>
        <dbReference type="EMBL" id="MCV2403525.1"/>
    </source>
</evidence>
<dbReference type="InterPro" id="IPR000620">
    <property type="entry name" value="EamA_dom"/>
</dbReference>
<gene>
    <name evidence="4" type="ORF">OFY17_11645</name>
</gene>
<sequence length="314" mass="33192">MEKTISRTIPQPTLGTTTQGTTTLSPTPTLLKGYMAMGIVLLIWSGFSLTARAVGSSPLSIADMALIRFAVPLILLAPMVMPHLKEIRTARFSDILFVLLGGIPFLFFASWGAQTTPTAYVGTILVGTPPFFIAILACLIYRQPIPLTKAMPLAFIFAGIVVMLMSNKNNFPAGVSEGILYLLAASLSWAGYSIGLKRAGLKPMTVAIILSYVSFFILLGIVFLGFTPSNLGSFSMEEALPFILVQGVGVGVLATILFSYAISQLGSSQPAIIGALSSGLTALLAVFIFNEPLTIAIVTGIALTVTGVILSHRS</sequence>
<proteinExistence type="predicted"/>
<dbReference type="PANTHER" id="PTHR22911:SF137">
    <property type="entry name" value="SOLUTE CARRIER FAMILY 35 MEMBER G2-RELATED"/>
    <property type="match status" value="1"/>
</dbReference>
<feature type="transmembrane region" description="Helical" evidence="2">
    <location>
        <begin position="119"/>
        <end position="140"/>
    </location>
</feature>
<evidence type="ECO:0000256" key="2">
    <source>
        <dbReference type="SAM" id="Phobius"/>
    </source>
</evidence>
<keyword evidence="2" id="KW-0472">Membrane</keyword>
<evidence type="ECO:0000256" key="1">
    <source>
        <dbReference type="SAM" id="MobiDB-lite"/>
    </source>
</evidence>
<dbReference type="Proteomes" id="UP001209713">
    <property type="component" value="Unassembled WGS sequence"/>
</dbReference>
<feature type="region of interest" description="Disordered" evidence="1">
    <location>
        <begin position="1"/>
        <end position="22"/>
    </location>
</feature>
<evidence type="ECO:0000259" key="3">
    <source>
        <dbReference type="Pfam" id="PF00892"/>
    </source>
</evidence>
<comment type="caution">
    <text evidence="4">The sequence shown here is derived from an EMBL/GenBank/DDBJ whole genome shotgun (WGS) entry which is preliminary data.</text>
</comment>
<keyword evidence="2" id="KW-0812">Transmembrane</keyword>
<feature type="transmembrane region" description="Helical" evidence="2">
    <location>
        <begin position="92"/>
        <end position="113"/>
    </location>
</feature>
<feature type="transmembrane region" description="Helical" evidence="2">
    <location>
        <begin position="271"/>
        <end position="289"/>
    </location>
</feature>
<feature type="transmembrane region" description="Helical" evidence="2">
    <location>
        <begin position="239"/>
        <end position="259"/>
    </location>
</feature>
<feature type="transmembrane region" description="Helical" evidence="2">
    <location>
        <begin position="34"/>
        <end position="55"/>
    </location>
</feature>
<feature type="domain" description="EamA" evidence="3">
    <location>
        <begin position="178"/>
        <end position="311"/>
    </location>
</feature>
<evidence type="ECO:0000313" key="5">
    <source>
        <dbReference type="Proteomes" id="UP001209713"/>
    </source>
</evidence>
<dbReference type="RefSeq" id="WP_263530904.1">
    <property type="nucleotide sequence ID" value="NZ_JAOVZB010000005.1"/>
</dbReference>
<feature type="transmembrane region" description="Helical" evidence="2">
    <location>
        <begin position="147"/>
        <end position="166"/>
    </location>
</feature>
<accession>A0ABT2YUG3</accession>
<dbReference type="PANTHER" id="PTHR22911">
    <property type="entry name" value="ACYL-MALONYL CONDENSING ENZYME-RELATED"/>
    <property type="match status" value="1"/>
</dbReference>
<name>A0ABT2YUG3_9GAMM</name>
<feature type="transmembrane region" description="Helical" evidence="2">
    <location>
        <begin position="295"/>
        <end position="312"/>
    </location>
</feature>
<reference evidence="4 5" key="1">
    <citation type="submission" date="2022-10" db="EMBL/GenBank/DDBJ databases">
        <title>Marinomonas transparenta sp. nov. and Marinomonas sargassi sp. nov., isolated from marine alga (Sargassum natans (L.) Gaillon).</title>
        <authorList>
            <person name="Wang Y."/>
        </authorList>
    </citation>
    <scope>NUCLEOTIDE SEQUENCE [LARGE SCALE GENOMIC DNA]</scope>
    <source>
        <strain evidence="4 5">C2222</strain>
    </source>
</reference>
<dbReference type="Pfam" id="PF00892">
    <property type="entry name" value="EamA"/>
    <property type="match status" value="1"/>
</dbReference>
<feature type="compositionally biased region" description="Low complexity" evidence="1">
    <location>
        <begin position="8"/>
        <end position="22"/>
    </location>
</feature>
<keyword evidence="5" id="KW-1185">Reference proteome</keyword>
<feature type="transmembrane region" description="Helical" evidence="2">
    <location>
        <begin position="178"/>
        <end position="195"/>
    </location>
</feature>
<dbReference type="InterPro" id="IPR037185">
    <property type="entry name" value="EmrE-like"/>
</dbReference>
<organism evidence="4 5">
    <name type="scientific">Marinomonas sargassi</name>
    <dbReference type="NCBI Taxonomy" id="2984494"/>
    <lineage>
        <taxon>Bacteria</taxon>
        <taxon>Pseudomonadati</taxon>
        <taxon>Pseudomonadota</taxon>
        <taxon>Gammaproteobacteria</taxon>
        <taxon>Oceanospirillales</taxon>
        <taxon>Oceanospirillaceae</taxon>
        <taxon>Marinomonas</taxon>
    </lineage>
</organism>
<dbReference type="SUPFAM" id="SSF103481">
    <property type="entry name" value="Multidrug resistance efflux transporter EmrE"/>
    <property type="match status" value="2"/>
</dbReference>
<feature type="transmembrane region" description="Helical" evidence="2">
    <location>
        <begin position="207"/>
        <end position="227"/>
    </location>
</feature>
<feature type="transmembrane region" description="Helical" evidence="2">
    <location>
        <begin position="61"/>
        <end position="80"/>
    </location>
</feature>
<dbReference type="EMBL" id="JAOVZB010000005">
    <property type="protein sequence ID" value="MCV2403525.1"/>
    <property type="molecule type" value="Genomic_DNA"/>
</dbReference>